<feature type="region of interest" description="Disordered" evidence="1">
    <location>
        <begin position="1"/>
        <end position="25"/>
    </location>
</feature>
<name>A0A8H4QSG1_9AGAR</name>
<dbReference type="EMBL" id="JAACJL010000031">
    <property type="protein sequence ID" value="KAF4616396.1"/>
    <property type="molecule type" value="Genomic_DNA"/>
</dbReference>
<keyword evidence="3" id="KW-1185">Reference proteome</keyword>
<comment type="caution">
    <text evidence="2">The sequence shown here is derived from an EMBL/GenBank/DDBJ whole genome shotgun (WGS) entry which is preliminary data.</text>
</comment>
<accession>A0A8H4QSG1</accession>
<dbReference type="Proteomes" id="UP000521872">
    <property type="component" value="Unassembled WGS sequence"/>
</dbReference>
<proteinExistence type="predicted"/>
<dbReference type="AlphaFoldDB" id="A0A8H4QSG1"/>
<protein>
    <submittedName>
        <fullName evidence="2">Uncharacterized protein</fullName>
    </submittedName>
</protein>
<sequence length="130" mass="14532">MSASPSAEMPSTPTTAKPSSLTYQPHKSMPVVGGISFDTSLKYHSVTRPCTRSILPEELQAYIANPKTLVGNKFMPKDGEEIWEVLEVTFTVKGWSSVVQFEGHQEKHQMLFADFMNMLRQGVLNVVELE</sequence>
<evidence type="ECO:0000313" key="2">
    <source>
        <dbReference type="EMBL" id="KAF4616396.1"/>
    </source>
</evidence>
<evidence type="ECO:0000313" key="3">
    <source>
        <dbReference type="Proteomes" id="UP000521872"/>
    </source>
</evidence>
<dbReference type="OrthoDB" id="3021976at2759"/>
<gene>
    <name evidence="2" type="ORF">D9613_008674</name>
</gene>
<reference evidence="2 3" key="1">
    <citation type="submission" date="2019-12" db="EMBL/GenBank/DDBJ databases">
        <authorList>
            <person name="Floudas D."/>
            <person name="Bentzer J."/>
            <person name="Ahren D."/>
            <person name="Johansson T."/>
            <person name="Persson P."/>
            <person name="Tunlid A."/>
        </authorList>
    </citation>
    <scope>NUCLEOTIDE SEQUENCE [LARGE SCALE GENOMIC DNA]</scope>
    <source>
        <strain evidence="2 3">CBS 102.39</strain>
    </source>
</reference>
<evidence type="ECO:0000256" key="1">
    <source>
        <dbReference type="SAM" id="MobiDB-lite"/>
    </source>
</evidence>
<organism evidence="2 3">
    <name type="scientific">Agrocybe pediades</name>
    <dbReference type="NCBI Taxonomy" id="84607"/>
    <lineage>
        <taxon>Eukaryota</taxon>
        <taxon>Fungi</taxon>
        <taxon>Dikarya</taxon>
        <taxon>Basidiomycota</taxon>
        <taxon>Agaricomycotina</taxon>
        <taxon>Agaricomycetes</taxon>
        <taxon>Agaricomycetidae</taxon>
        <taxon>Agaricales</taxon>
        <taxon>Agaricineae</taxon>
        <taxon>Strophariaceae</taxon>
        <taxon>Agrocybe</taxon>
    </lineage>
</organism>